<dbReference type="PANTHER" id="PTHR30419">
    <property type="entry name" value="HTH-TYPE TRANSCRIPTIONAL REGULATOR YBHD"/>
    <property type="match status" value="1"/>
</dbReference>
<dbReference type="InterPro" id="IPR050950">
    <property type="entry name" value="HTH-type_LysR_regulators"/>
</dbReference>
<keyword evidence="4" id="KW-0804">Transcription</keyword>
<comment type="similarity">
    <text evidence="1">Belongs to the LysR transcriptional regulatory family.</text>
</comment>
<dbReference type="InterPro" id="IPR005119">
    <property type="entry name" value="LysR_subst-bd"/>
</dbReference>
<dbReference type="InterPro" id="IPR036390">
    <property type="entry name" value="WH_DNA-bd_sf"/>
</dbReference>
<dbReference type="Pfam" id="PF00126">
    <property type="entry name" value="HTH_1"/>
    <property type="match status" value="1"/>
</dbReference>
<feature type="domain" description="HTH lysR-type" evidence="5">
    <location>
        <begin position="18"/>
        <end position="64"/>
    </location>
</feature>
<evidence type="ECO:0000256" key="3">
    <source>
        <dbReference type="ARBA" id="ARBA00023125"/>
    </source>
</evidence>
<evidence type="ECO:0000256" key="1">
    <source>
        <dbReference type="ARBA" id="ARBA00009437"/>
    </source>
</evidence>
<dbReference type="Pfam" id="PF03466">
    <property type="entry name" value="LysR_substrate"/>
    <property type="match status" value="1"/>
</dbReference>
<comment type="caution">
    <text evidence="6">The sequence shown here is derived from an EMBL/GenBank/DDBJ whole genome shotgun (WGS) entry which is preliminary data.</text>
</comment>
<evidence type="ECO:0000259" key="5">
    <source>
        <dbReference type="PROSITE" id="PS50931"/>
    </source>
</evidence>
<protein>
    <submittedName>
        <fullName evidence="6">LysR family transcriptional regulator</fullName>
    </submittedName>
</protein>
<dbReference type="InterPro" id="IPR000847">
    <property type="entry name" value="LysR_HTH_N"/>
</dbReference>
<keyword evidence="2" id="KW-0805">Transcription regulation</keyword>
<evidence type="ECO:0000313" key="7">
    <source>
        <dbReference type="Proteomes" id="UP000617634"/>
    </source>
</evidence>
<reference evidence="6" key="1">
    <citation type="submission" date="2020-11" db="EMBL/GenBank/DDBJ databases">
        <title>Novosphingobium aureum sp. nov., a marine bacterium isolated from sediment of a salt flat.</title>
        <authorList>
            <person name="Yoo Y."/>
            <person name="Kim J.-J."/>
        </authorList>
    </citation>
    <scope>NUCLEOTIDE SEQUENCE</scope>
    <source>
        <strain evidence="6">YJ-S2-02</strain>
    </source>
</reference>
<keyword evidence="7" id="KW-1185">Reference proteome</keyword>
<evidence type="ECO:0000256" key="4">
    <source>
        <dbReference type="ARBA" id="ARBA00023163"/>
    </source>
</evidence>
<dbReference type="AlphaFoldDB" id="A0A931HFH1"/>
<name>A0A931HFH1_9SPHN</name>
<proteinExistence type="inferred from homology"/>
<accession>A0A931HFH1</accession>
<dbReference type="SUPFAM" id="SSF46785">
    <property type="entry name" value="Winged helix' DNA-binding domain"/>
    <property type="match status" value="1"/>
</dbReference>
<dbReference type="PROSITE" id="PS50931">
    <property type="entry name" value="HTH_LYSR"/>
    <property type="match status" value="1"/>
</dbReference>
<dbReference type="Gene3D" id="1.10.10.10">
    <property type="entry name" value="Winged helix-like DNA-binding domain superfamily/Winged helix DNA-binding domain"/>
    <property type="match status" value="1"/>
</dbReference>
<dbReference type="GO" id="GO:0003677">
    <property type="term" value="F:DNA binding"/>
    <property type="evidence" value="ECO:0007669"/>
    <property type="project" value="UniProtKB-KW"/>
</dbReference>
<dbReference type="PANTHER" id="PTHR30419:SF8">
    <property type="entry name" value="NITROGEN ASSIMILATION TRANSCRIPTIONAL ACTIVATOR-RELATED"/>
    <property type="match status" value="1"/>
</dbReference>
<dbReference type="SUPFAM" id="SSF53850">
    <property type="entry name" value="Periplasmic binding protein-like II"/>
    <property type="match status" value="1"/>
</dbReference>
<sequence>MMSLVNIDLRTARHITGLARHLNFTRAARELELTQSALSRSIQQAEALLGVKLFDRDRTKVELTAIGRIVADGANELLEQSRSFADLLGRLKAGSQTSVRFGMARTAAAALLPQALQAELELAPGLQHHIVVRGFDYLRDLLLSREIEFFVSAEHRTEGSNANDALQVHPIANFPITPLVRSGHPLLAANTDKKPDEFPWMIASTEAPATTAQEMGYPQLRLKPEILLEDLGCAARLTETTDLIWVTSTFSAAHELQAGRLRQLTPTWQQCTPARPPYKLMIFQLHGCTLSPAALRLSRRLAVLASRLQETI</sequence>
<keyword evidence="3" id="KW-0238">DNA-binding</keyword>
<organism evidence="6 7">
    <name type="scientific">Novosphingobium aureum</name>
    <dbReference type="NCBI Taxonomy" id="2792964"/>
    <lineage>
        <taxon>Bacteria</taxon>
        <taxon>Pseudomonadati</taxon>
        <taxon>Pseudomonadota</taxon>
        <taxon>Alphaproteobacteria</taxon>
        <taxon>Sphingomonadales</taxon>
        <taxon>Sphingomonadaceae</taxon>
        <taxon>Novosphingobium</taxon>
    </lineage>
</organism>
<dbReference type="Gene3D" id="3.40.190.10">
    <property type="entry name" value="Periplasmic binding protein-like II"/>
    <property type="match status" value="1"/>
</dbReference>
<dbReference type="GO" id="GO:0005829">
    <property type="term" value="C:cytosol"/>
    <property type="evidence" value="ECO:0007669"/>
    <property type="project" value="TreeGrafter"/>
</dbReference>
<dbReference type="InterPro" id="IPR036388">
    <property type="entry name" value="WH-like_DNA-bd_sf"/>
</dbReference>
<evidence type="ECO:0000256" key="2">
    <source>
        <dbReference type="ARBA" id="ARBA00023015"/>
    </source>
</evidence>
<dbReference type="PRINTS" id="PR00039">
    <property type="entry name" value="HTHLYSR"/>
</dbReference>
<dbReference type="GO" id="GO:0003700">
    <property type="term" value="F:DNA-binding transcription factor activity"/>
    <property type="evidence" value="ECO:0007669"/>
    <property type="project" value="InterPro"/>
</dbReference>
<evidence type="ECO:0000313" key="6">
    <source>
        <dbReference type="EMBL" id="MBH0115182.1"/>
    </source>
</evidence>
<dbReference type="Proteomes" id="UP000617634">
    <property type="component" value="Unassembled WGS sequence"/>
</dbReference>
<gene>
    <name evidence="6" type="ORF">I5E68_19765</name>
</gene>
<dbReference type="RefSeq" id="WP_197167419.1">
    <property type="nucleotide sequence ID" value="NZ_JADZGI010000011.1"/>
</dbReference>
<dbReference type="EMBL" id="JADZGI010000011">
    <property type="protein sequence ID" value="MBH0115182.1"/>
    <property type="molecule type" value="Genomic_DNA"/>
</dbReference>